<dbReference type="CDD" id="cd03360">
    <property type="entry name" value="LbH_AT_putative"/>
    <property type="match status" value="1"/>
</dbReference>
<protein>
    <submittedName>
        <fullName evidence="2">Uncharacterized protein</fullName>
    </submittedName>
</protein>
<dbReference type="NCBIfam" id="TIGR03570">
    <property type="entry name" value="NeuD_NnaD"/>
    <property type="match status" value="1"/>
</dbReference>
<dbReference type="InterPro" id="IPR001451">
    <property type="entry name" value="Hexapep"/>
</dbReference>
<comment type="caution">
    <text evidence="2">The sequence shown here is derived from an EMBL/GenBank/DDBJ whole genome shotgun (WGS) entry which is preliminary data.</text>
</comment>
<reference evidence="2 3" key="1">
    <citation type="submission" date="2017-09" db="EMBL/GenBank/DDBJ databases">
        <title>Genome sequences of Natrinema ejinorence JCM 13890T.</title>
        <authorList>
            <person name="Roh S.W."/>
            <person name="Kim Y.B."/>
            <person name="Kim J.Y."/>
        </authorList>
    </citation>
    <scope>NUCLEOTIDE SEQUENCE [LARGE SCALE GENOMIC DNA]</scope>
    <source>
        <strain evidence="2 3">JCM 13890</strain>
    </source>
</reference>
<dbReference type="Gene3D" id="3.40.50.20">
    <property type="match status" value="1"/>
</dbReference>
<dbReference type="PANTHER" id="PTHR43300:SF7">
    <property type="entry name" value="UDP-N-ACETYLBACILLOSAMINE N-ACETYLTRANSFERASE"/>
    <property type="match status" value="1"/>
</dbReference>
<dbReference type="SUPFAM" id="SSF51161">
    <property type="entry name" value="Trimeric LpxA-like enzymes"/>
    <property type="match status" value="1"/>
</dbReference>
<dbReference type="Proteomes" id="UP000219689">
    <property type="component" value="Unassembled WGS sequence"/>
</dbReference>
<dbReference type="PANTHER" id="PTHR43300">
    <property type="entry name" value="ACETYLTRANSFERASE"/>
    <property type="match status" value="1"/>
</dbReference>
<name>A0A2A5QQ77_9EURY</name>
<dbReference type="Gene3D" id="2.160.10.10">
    <property type="entry name" value="Hexapeptide repeat proteins"/>
    <property type="match status" value="1"/>
</dbReference>
<evidence type="ECO:0000256" key="1">
    <source>
        <dbReference type="ARBA" id="ARBA00022679"/>
    </source>
</evidence>
<proteinExistence type="predicted"/>
<dbReference type="InterPro" id="IPR011004">
    <property type="entry name" value="Trimer_LpxA-like_sf"/>
</dbReference>
<sequence>MKVLYCAGEQAAVVLDILRRCGTSDEIVLLDDDANRHGTALDGIEIVGGGDKLGELDPSHTAVLVTFGARQGVRVALARRVTEHGFDFFNAVDPEATVSATATIGVGVTINALTYVGPNVTVDDHVLVDSNVTVSHDCRLSEGATIAPDATLAGGVRVQQGAFVGAGATIRDHVTVGANATVGAGAVVAENVSSEETVVGVPATPLE</sequence>
<accession>A0A2A5QQ77</accession>
<dbReference type="RefSeq" id="WP_097382028.1">
    <property type="nucleotide sequence ID" value="NZ_NXNI01000002.1"/>
</dbReference>
<dbReference type="PROSITE" id="PS00101">
    <property type="entry name" value="HEXAPEP_TRANSFERASES"/>
    <property type="match status" value="1"/>
</dbReference>
<dbReference type="AlphaFoldDB" id="A0A2A5QQ77"/>
<dbReference type="Pfam" id="PF00132">
    <property type="entry name" value="Hexapep"/>
    <property type="match status" value="1"/>
</dbReference>
<dbReference type="GO" id="GO:0016740">
    <property type="term" value="F:transferase activity"/>
    <property type="evidence" value="ECO:0007669"/>
    <property type="project" value="UniProtKB-KW"/>
</dbReference>
<dbReference type="OrthoDB" id="275698at2157"/>
<keyword evidence="3" id="KW-1185">Reference proteome</keyword>
<evidence type="ECO:0000313" key="3">
    <source>
        <dbReference type="Proteomes" id="UP000219689"/>
    </source>
</evidence>
<dbReference type="InterPro" id="IPR020019">
    <property type="entry name" value="AcTrfase_PglD-like"/>
</dbReference>
<dbReference type="InterPro" id="IPR050179">
    <property type="entry name" value="Trans_hexapeptide_repeat"/>
</dbReference>
<evidence type="ECO:0000313" key="2">
    <source>
        <dbReference type="EMBL" id="PCR89011.1"/>
    </source>
</evidence>
<keyword evidence="1" id="KW-0808">Transferase</keyword>
<gene>
    <name evidence="2" type="ORF">CP557_21335</name>
</gene>
<dbReference type="InterPro" id="IPR018357">
    <property type="entry name" value="Hexapep_transf_CS"/>
</dbReference>
<organism evidence="2 3">
    <name type="scientific">Natrinema ejinorense</name>
    <dbReference type="NCBI Taxonomy" id="373386"/>
    <lineage>
        <taxon>Archaea</taxon>
        <taxon>Methanobacteriati</taxon>
        <taxon>Methanobacteriota</taxon>
        <taxon>Stenosarchaea group</taxon>
        <taxon>Halobacteria</taxon>
        <taxon>Halobacteriales</taxon>
        <taxon>Natrialbaceae</taxon>
        <taxon>Natrinema</taxon>
    </lineage>
</organism>
<dbReference type="EMBL" id="NXNI01000002">
    <property type="protein sequence ID" value="PCR89011.1"/>
    <property type="molecule type" value="Genomic_DNA"/>
</dbReference>